<dbReference type="RefSeq" id="WP_084576631.1">
    <property type="nucleotide sequence ID" value="NZ_CP155572.1"/>
</dbReference>
<dbReference type="InterPro" id="IPR057008">
    <property type="entry name" value="SpoVR-like_C"/>
</dbReference>
<reference evidence="3 4" key="1">
    <citation type="submission" date="2017-04" db="EMBL/GenBank/DDBJ databases">
        <authorList>
            <person name="Afonso C.L."/>
            <person name="Miller P.J."/>
            <person name="Scott M.A."/>
            <person name="Spackman E."/>
            <person name="Goraichik I."/>
            <person name="Dimitrov K.M."/>
            <person name="Suarez D.L."/>
            <person name="Swayne D.E."/>
        </authorList>
    </citation>
    <scope>NUCLEOTIDE SEQUENCE [LARGE SCALE GENOMIC DNA]</scope>
    <source>
        <strain evidence="3 4">DSM 5090</strain>
    </source>
</reference>
<dbReference type="Proteomes" id="UP000192738">
    <property type="component" value="Unassembled WGS sequence"/>
</dbReference>
<feature type="domain" description="SpoVR protein-like N-terminal" evidence="1">
    <location>
        <begin position="184"/>
        <end position="361"/>
    </location>
</feature>
<dbReference type="STRING" id="112901.SAMN04488500_1136"/>
<dbReference type="PANTHER" id="PTHR30029">
    <property type="entry name" value="STAGE V SPORULATION PROTEIN R"/>
    <property type="match status" value="1"/>
</dbReference>
<keyword evidence="4" id="KW-1185">Reference proteome</keyword>
<dbReference type="OrthoDB" id="9784270at2"/>
<dbReference type="Pfam" id="PF04293">
    <property type="entry name" value="SpoVR"/>
    <property type="match status" value="2"/>
</dbReference>
<proteinExistence type="predicted"/>
<evidence type="ECO:0000313" key="3">
    <source>
        <dbReference type="EMBL" id="SMC91024.1"/>
    </source>
</evidence>
<dbReference type="AlphaFoldDB" id="A0A1W2D1V1"/>
<dbReference type="EMBL" id="FWXI01000013">
    <property type="protein sequence ID" value="SMC91024.1"/>
    <property type="molecule type" value="Genomic_DNA"/>
</dbReference>
<evidence type="ECO:0000259" key="1">
    <source>
        <dbReference type="Pfam" id="PF04293"/>
    </source>
</evidence>
<sequence>MPAEYTISELQNWSSQIEALIRDVGLECYEQQFEICSYEDMLCYEAYVGMPSHYPHWSFGKMYERQKTYYSYNLTGLPYEMVINSDPCLAYLMQDNTLLLQILTIAHVYGHNDFFKNNRLFKQNTRAELTVEMFKSHASRVRDYIADPSIGPRKVERILDAAHALRFQVRRQGEGKLPNRSELAQETLEEIPERLKCDLLSYLSERGKLAYWEKDLINIVREETFYFLPQLETKIMNEGWASYWHYTLLNQLELPQGLHFEFLQRHNLVVRPHEGQINPYFIGFKMFEYLDKTSGREKIFEIRAQERDQSFLRRYLNRELCEEMCLFNYKVRGVDIVVSEVSDEDGWKAIRNDLANSVGLGMVPEIDAQGVENGTLNLEHLYDDRELEINYAKETIKYISDLWGGKVDLKTKLNNKDKIIRCTEDKIVSVWDA</sequence>
<evidence type="ECO:0000259" key="2">
    <source>
        <dbReference type="Pfam" id="PF24755"/>
    </source>
</evidence>
<gene>
    <name evidence="3" type="ORF">SAMN04488500_1136</name>
</gene>
<accession>A0A1W2D1V1</accession>
<protein>
    <submittedName>
        <fullName evidence="3">Stage V sporulation protein R</fullName>
    </submittedName>
</protein>
<dbReference type="InterPro" id="IPR007390">
    <property type="entry name" value="Spore_V_R"/>
</dbReference>
<dbReference type="PANTHER" id="PTHR30029:SF2">
    <property type="entry name" value="STAGE V SPORULATION PROTEIN R"/>
    <property type="match status" value="1"/>
</dbReference>
<dbReference type="InterPro" id="IPR056174">
    <property type="entry name" value="SpoVR_N"/>
</dbReference>
<feature type="domain" description="SpoVR protein-like N-terminal" evidence="1">
    <location>
        <begin position="5"/>
        <end position="175"/>
    </location>
</feature>
<dbReference type="Pfam" id="PF24755">
    <property type="entry name" value="SpoVR_C"/>
    <property type="match status" value="1"/>
</dbReference>
<feature type="domain" description="SpoVR-like C-terminal" evidence="2">
    <location>
        <begin position="373"/>
        <end position="412"/>
    </location>
</feature>
<name>A0A1W2D1V1_9FIRM</name>
<organism evidence="3 4">
    <name type="scientific">Sporomusa malonica</name>
    <dbReference type="NCBI Taxonomy" id="112901"/>
    <lineage>
        <taxon>Bacteria</taxon>
        <taxon>Bacillati</taxon>
        <taxon>Bacillota</taxon>
        <taxon>Negativicutes</taxon>
        <taxon>Selenomonadales</taxon>
        <taxon>Sporomusaceae</taxon>
        <taxon>Sporomusa</taxon>
    </lineage>
</organism>
<evidence type="ECO:0000313" key="4">
    <source>
        <dbReference type="Proteomes" id="UP000192738"/>
    </source>
</evidence>